<dbReference type="RefSeq" id="WP_119431356.1">
    <property type="nucleotide sequence ID" value="NZ_QWGE01000002.1"/>
</dbReference>
<dbReference type="EMBL" id="QWGE01000002">
    <property type="protein sequence ID" value="RIJ41608.1"/>
    <property type="molecule type" value="Genomic_DNA"/>
</dbReference>
<dbReference type="InterPro" id="IPR058532">
    <property type="entry name" value="YjbR/MT2646/Rv2570-like"/>
</dbReference>
<protein>
    <submittedName>
        <fullName evidence="1">MmcQ/YjbR family DNA-binding protein</fullName>
    </submittedName>
</protein>
<dbReference type="AlphaFoldDB" id="A0A399SEH9"/>
<dbReference type="SUPFAM" id="SSF142906">
    <property type="entry name" value="YjbR-like"/>
    <property type="match status" value="1"/>
</dbReference>
<proteinExistence type="predicted"/>
<keyword evidence="2" id="KW-1185">Reference proteome</keyword>
<accession>A0A399SEH9</accession>
<dbReference type="PANTHER" id="PTHR35145">
    <property type="entry name" value="CYTOPLASMIC PROTEIN-RELATED"/>
    <property type="match status" value="1"/>
</dbReference>
<sequence length="121" mass="13895">MDIEAFRDYCLAKAGTTEETPFDEDTLVFKVCGKMYALCSMADYGKGINLKCDPELVLELREKYPQVKPGYHMSKRHWNLVMPEAGLPESLLKEWIDLSYYLVAAKLTKHQRSLIGFNDLV</sequence>
<dbReference type="GO" id="GO:0003677">
    <property type="term" value="F:DNA binding"/>
    <property type="evidence" value="ECO:0007669"/>
    <property type="project" value="UniProtKB-KW"/>
</dbReference>
<evidence type="ECO:0000313" key="1">
    <source>
        <dbReference type="EMBL" id="RIJ41608.1"/>
    </source>
</evidence>
<dbReference type="Gene3D" id="3.90.1150.30">
    <property type="match status" value="1"/>
</dbReference>
<dbReference type="PANTHER" id="PTHR35145:SF1">
    <property type="entry name" value="CYTOPLASMIC PROTEIN"/>
    <property type="match status" value="1"/>
</dbReference>
<evidence type="ECO:0000313" key="2">
    <source>
        <dbReference type="Proteomes" id="UP000266005"/>
    </source>
</evidence>
<dbReference type="Pfam" id="PF04237">
    <property type="entry name" value="YjbR"/>
    <property type="match status" value="1"/>
</dbReference>
<comment type="caution">
    <text evidence="1">The sequence shown here is derived from an EMBL/GenBank/DDBJ whole genome shotgun (WGS) entry which is preliminary data.</text>
</comment>
<keyword evidence="1" id="KW-0238">DNA-binding</keyword>
<dbReference type="InterPro" id="IPR038056">
    <property type="entry name" value="YjbR-like_sf"/>
</dbReference>
<name>A0A399SEH9_9BACT</name>
<reference evidence="2" key="1">
    <citation type="submission" date="2018-08" db="EMBL/GenBank/DDBJ databases">
        <title>Mucilaginibacter sp. MYSH2.</title>
        <authorList>
            <person name="Seo T."/>
        </authorList>
    </citation>
    <scope>NUCLEOTIDE SEQUENCE [LARGE SCALE GENOMIC DNA]</scope>
    <source>
        <strain evidence="2">KIRAN</strain>
    </source>
</reference>
<organism evidence="1 2">
    <name type="scientific">Pontibacter oryzae</name>
    <dbReference type="NCBI Taxonomy" id="2304593"/>
    <lineage>
        <taxon>Bacteria</taxon>
        <taxon>Pseudomonadati</taxon>
        <taxon>Bacteroidota</taxon>
        <taxon>Cytophagia</taxon>
        <taxon>Cytophagales</taxon>
        <taxon>Hymenobacteraceae</taxon>
        <taxon>Pontibacter</taxon>
    </lineage>
</organism>
<dbReference type="OrthoDB" id="9789813at2"/>
<gene>
    <name evidence="1" type="ORF">D1627_06145</name>
</gene>
<dbReference type="Proteomes" id="UP000266005">
    <property type="component" value="Unassembled WGS sequence"/>
</dbReference>
<dbReference type="InterPro" id="IPR007351">
    <property type="entry name" value="YjbR"/>
</dbReference>